<evidence type="ECO:0000256" key="1">
    <source>
        <dbReference type="SAM" id="MobiDB-lite"/>
    </source>
</evidence>
<reference evidence="4 5" key="1">
    <citation type="journal article" date="2006" name="Science">
        <title>Phytophthora genome sequences uncover evolutionary origins and mechanisms of pathogenesis.</title>
        <authorList>
            <person name="Tyler B.M."/>
            <person name="Tripathy S."/>
            <person name="Zhang X."/>
            <person name="Dehal P."/>
            <person name="Jiang R.H."/>
            <person name="Aerts A."/>
            <person name="Arredondo F.D."/>
            <person name="Baxter L."/>
            <person name="Bensasson D."/>
            <person name="Beynon J.L."/>
            <person name="Chapman J."/>
            <person name="Damasceno C.M."/>
            <person name="Dorrance A.E."/>
            <person name="Dou D."/>
            <person name="Dickerman A.W."/>
            <person name="Dubchak I.L."/>
            <person name="Garbelotto M."/>
            <person name="Gijzen M."/>
            <person name="Gordon S.G."/>
            <person name="Govers F."/>
            <person name="Grunwald N.J."/>
            <person name="Huang W."/>
            <person name="Ivors K.L."/>
            <person name="Jones R.W."/>
            <person name="Kamoun S."/>
            <person name="Krampis K."/>
            <person name="Lamour K.H."/>
            <person name="Lee M.K."/>
            <person name="McDonald W.H."/>
            <person name="Medina M."/>
            <person name="Meijer H.J."/>
            <person name="Nordberg E.K."/>
            <person name="Maclean D.J."/>
            <person name="Ospina-Giraldo M.D."/>
            <person name="Morris P.F."/>
            <person name="Phuntumart V."/>
            <person name="Putnam N.H."/>
            <person name="Rash S."/>
            <person name="Rose J.K."/>
            <person name="Sakihama Y."/>
            <person name="Salamov A.A."/>
            <person name="Savidor A."/>
            <person name="Scheuring C.F."/>
            <person name="Smith B.M."/>
            <person name="Sobral B.W."/>
            <person name="Terry A."/>
            <person name="Torto-Alalibo T.A."/>
            <person name="Win J."/>
            <person name="Xu Z."/>
            <person name="Zhang H."/>
            <person name="Grigoriev I.V."/>
            <person name="Rokhsar D.S."/>
            <person name="Boore J.L."/>
        </authorList>
    </citation>
    <scope>NUCLEOTIDE SEQUENCE [LARGE SCALE GENOMIC DNA]</scope>
    <source>
        <strain evidence="4 5">P6497</strain>
    </source>
</reference>
<evidence type="ECO:0000256" key="2">
    <source>
        <dbReference type="SAM" id="Phobius"/>
    </source>
</evidence>
<evidence type="ECO:0000313" key="4">
    <source>
        <dbReference type="EMBL" id="EGZ28282.1"/>
    </source>
</evidence>
<feature type="chain" id="PRO_5003471468" evidence="3">
    <location>
        <begin position="29"/>
        <end position="908"/>
    </location>
</feature>
<feature type="region of interest" description="Disordered" evidence="1">
    <location>
        <begin position="342"/>
        <end position="367"/>
    </location>
</feature>
<evidence type="ECO:0000256" key="3">
    <source>
        <dbReference type="SAM" id="SignalP"/>
    </source>
</evidence>
<dbReference type="STRING" id="1094619.G4YPI0"/>
<name>G4YPI0_PHYSP</name>
<keyword evidence="5" id="KW-1185">Reference proteome</keyword>
<evidence type="ECO:0000313" key="5">
    <source>
        <dbReference type="Proteomes" id="UP000002640"/>
    </source>
</evidence>
<feature type="transmembrane region" description="Helical" evidence="2">
    <location>
        <begin position="843"/>
        <end position="865"/>
    </location>
</feature>
<dbReference type="RefSeq" id="XP_009515557.1">
    <property type="nucleotide sequence ID" value="XM_009517262.1"/>
</dbReference>
<proteinExistence type="predicted"/>
<organism evidence="4 5">
    <name type="scientific">Phytophthora sojae (strain P6497)</name>
    <name type="common">Soybean stem and root rot agent</name>
    <name type="synonym">Phytophthora megasperma f. sp. glycines</name>
    <dbReference type="NCBI Taxonomy" id="1094619"/>
    <lineage>
        <taxon>Eukaryota</taxon>
        <taxon>Sar</taxon>
        <taxon>Stramenopiles</taxon>
        <taxon>Oomycota</taxon>
        <taxon>Peronosporomycetes</taxon>
        <taxon>Peronosporales</taxon>
        <taxon>Peronosporaceae</taxon>
        <taxon>Phytophthora</taxon>
    </lineage>
</organism>
<dbReference type="InParanoid" id="G4YPI0"/>
<keyword evidence="2" id="KW-0472">Membrane</keyword>
<feature type="compositionally biased region" description="Low complexity" evidence="1">
    <location>
        <begin position="342"/>
        <end position="364"/>
    </location>
</feature>
<dbReference type="SMR" id="G4YPI0"/>
<gene>
    <name evidence="4" type="ORF">PHYSODRAFT_321952</name>
</gene>
<dbReference type="GeneID" id="20644735"/>
<accession>G4YPI0</accession>
<dbReference type="OMA" id="CRYCMRF"/>
<dbReference type="EMBL" id="JH159151">
    <property type="protein sequence ID" value="EGZ28282.1"/>
    <property type="molecule type" value="Genomic_DNA"/>
</dbReference>
<keyword evidence="3" id="KW-0732">Signal</keyword>
<dbReference type="Proteomes" id="UP000002640">
    <property type="component" value="Unassembled WGS sequence"/>
</dbReference>
<sequence>MVYSSSGGLRSFVALAAMYALSTGGVLAVRAEASDVDSASGSVAAELLQECGVSDGDKSFGIQVITDPACAGGGLGCYNDHCRYCKVLDTLKSAHLESCESLGASFPTMTPLAVSQGPCNVSSGDAVVGVAGMTDPSCLYGGIGCFSDHCRFCQIETTPQSSQFVSCSWAFDSTSGSSDTGDVDFVLNNSDEYQPEASQTILSSSNSGNEEAFEAGVATLCTTTAADGDLAVGINITTDASCASGGVGCIDSICRFCKTRDTTQSAHLNACPVATKVCTTTVSAGDAAVGINIVTDTSCANGGLGCIDSVCRFCRVTTTAQSATYTDCALIGSSASATQAPAATTSAPTTAPVATASTPAPTATKQTCSQTVSDGDAAVGINIVTDSSCASGGLGCIDQSGHSSPNHYACSYYGSANHCPADNGTIDFGSGNGSSCNNSPGNDSSGSDIGTIYYHFYCVGLDIVSDIRCSDGGTGCLDDVCRFCKRFDTVQSQTYINCSSIPPSNIGADITFVPIPVVSDSDAPTRLLLSSSADSLEATSASSCTTTVSAGDAAVDNGYYSVSAFDQLPYQFNNSNSFDLNANSNAHYIFGVQDLYVNRALQDEDDGPVSAFGELLGLLANFYPYTNSNGAYYYACRDCNRFPYWCAYYRPSIDGCVDSICRFCKRFETTQSHSYMNCSDIPSTDNGADINFKAIPAVEDTLETASSEMIVAVHEATEFSPDVEEACSNVSLADGQAAGGIGVVLDTLHCPEGLAPGCIGDSGCRYCMRFPTNISDYLDYCEIVNTSSVAYALSGEGITSADEGSSFSVEERRMLLAESGGSISAEDNAQTSDRAKLFDSGTAGYAVGAVVCAGVAVVVGLVAFGMKRTVKTLKRTNKPRVDPGQVDENRPSVLVASNIGEPGIISDV</sequence>
<feature type="signal peptide" evidence="3">
    <location>
        <begin position="1"/>
        <end position="28"/>
    </location>
</feature>
<dbReference type="KEGG" id="psoj:PHYSODRAFT_321952"/>
<keyword evidence="2" id="KW-1133">Transmembrane helix</keyword>
<protein>
    <submittedName>
        <fullName evidence="4">Uncharacterized protein</fullName>
    </submittedName>
</protein>
<keyword evidence="2" id="KW-0812">Transmembrane</keyword>
<dbReference type="AlphaFoldDB" id="G4YPI0"/>